<feature type="region of interest" description="Disordered" evidence="1">
    <location>
        <begin position="31"/>
        <end position="53"/>
    </location>
</feature>
<dbReference type="PROSITE" id="PS51257">
    <property type="entry name" value="PROKAR_LIPOPROTEIN"/>
    <property type="match status" value="1"/>
</dbReference>
<dbReference type="RefSeq" id="WP_130429236.1">
    <property type="nucleotide sequence ID" value="NZ_CP034841.1"/>
</dbReference>
<organism evidence="2 3">
    <name type="scientific">Mycoplasmopsis phocirhinis</name>
    <dbReference type="NCBI Taxonomy" id="142650"/>
    <lineage>
        <taxon>Bacteria</taxon>
        <taxon>Bacillati</taxon>
        <taxon>Mycoplasmatota</taxon>
        <taxon>Mycoplasmoidales</taxon>
        <taxon>Metamycoplasmataceae</taxon>
        <taxon>Mycoplasmopsis</taxon>
    </lineage>
</organism>
<evidence type="ECO:0008006" key="4">
    <source>
        <dbReference type="Google" id="ProtNLM"/>
    </source>
</evidence>
<evidence type="ECO:0000313" key="2">
    <source>
        <dbReference type="EMBL" id="QBF34458.1"/>
    </source>
</evidence>
<accession>A0A4P6MLW2</accession>
<feature type="compositionally biased region" description="Polar residues" evidence="1">
    <location>
        <begin position="74"/>
        <end position="114"/>
    </location>
</feature>
<evidence type="ECO:0000313" key="3">
    <source>
        <dbReference type="Proteomes" id="UP000289326"/>
    </source>
</evidence>
<sequence>MKKKLRYILTFTSQTLTTLLVATSCSTNNKIKKEPKEKNESNIKQNNSHDKTDNILIKPNINKEIEKKDEQNKANQSQNIEKQTTIPKNNQSITEPKKNTQPITEPKKNTQTKPIPNVSLLHGDDAKNQIKYDNSDLNIKTFDQNLLTPSSVSQVYADFLTNKNNDISNEQFLNNEINAKLLNSRSYDKNIEVFFNINSNNDYLDLVYTENDNNKNKTTKLTKLHDKIYKAIINFNEKNIEKISFKKILSNANETINIVNFANKNEVSVKKVNVDDSIFNQYNFSNWNVKNYEEIIQISFDISQISSQTSTDDAQFQLKYLDISNQQKQVDFKKFDNSRRGQNPTSRKFRLDLAKNELKWIEGIYFKNQSNNLGYVKLNLATSTVLDPISQTLTSTNIIFPSVNLINDIVTLNFVKDANFDLASARALVKSANPFEPWSKIIDLNIDSKLNQLSFNKNVLPNHLKNFIITDIQINNNQIFNLGLRGNIFAFETPNNIADNTISLLSFDVFKDEDNKRIYGSLKLDFDNENIEKFRNKWILLEFSINDLSEEASFIFESKYKTVIKFEDYAKFGLNGFDEGVSFNLDKAYFVSPYTLSQYSQINLNQLTQTTFRYNFDYSNVKIEQNLSSNIINHQNFKNYDNLISTRLNLTKNDLFYLVNTTVGDTILYSEQNFYAWLRYSYYATRNYNNKNIRRLKMINPVDGSEIKYQVVLGKEILANTLWNINQDHTIASIEKDLNVYQNWEHLGDQTIFSLKFGFELNKLKLEGFYNLDIKSLSKSNLSASFSYKDLKQLNIGQSFAPALDFDTKIDSLEKNEQRLKAILYNYQFEIVKLANKKIKLVIKAKKDAFLSDNPSIQYFANQKSALLNDARLLIQYPQFANQQYNVTFNSAALKNGAVSLSTKKTLLDPNNLDLGENTTSFHNYKSSGWRAEEIPARRLFSEDASAGGLKSIRQRVFSLNGDSSSSNSILGRVNAKKPNDYRFYFVTNSHVLNQFEIAKNHSLDQDITRKIKISFRIPIEFAKPQNYDTQGDANPFTSQLFWSQPFDADLEEVSNFRDQIRFWNFNKFKDNYANELNQNDPSRIFDMSIGIIDLSWFFAKYDNNSAEYNQLNQNDKKIANYILNWKNLSMIKASREAYHINDYTNLNWFLASFPVEGDFNVNKDNQYGQRYREWILAHSKPIELSGVGFENLKSYTIGFPKSIIDATGGASGSSVYDSEGNLAAIYSAADTYEYGYGFSYLFNGNKYDFYSDGTKPFNQASFYEKIRLLAYLYPQRYNGDDFSEKGFWFI</sequence>
<keyword evidence="3" id="KW-1185">Reference proteome</keyword>
<name>A0A4P6MLW2_9BACT</name>
<dbReference type="OrthoDB" id="393995at2"/>
<dbReference type="KEGG" id="mphi:EG856_00750"/>
<proteinExistence type="predicted"/>
<dbReference type="EMBL" id="CP034841">
    <property type="protein sequence ID" value="QBF34458.1"/>
    <property type="molecule type" value="Genomic_DNA"/>
</dbReference>
<reference evidence="2 3" key="1">
    <citation type="submission" date="2019-01" db="EMBL/GenBank/DDBJ databases">
        <title>Complete sequence and annotation of the Mycoplasma phocirhinis strain 852T genome.</title>
        <authorList>
            <person name="Frasca S.Jr."/>
            <person name="Kutish G.F."/>
            <person name="Castellanos Gell J."/>
            <person name="Michaels D.L."/>
            <person name="Brown D.R."/>
        </authorList>
    </citation>
    <scope>NUCLEOTIDE SEQUENCE [LARGE SCALE GENOMIC DNA]</scope>
    <source>
        <strain evidence="2 3">852</strain>
    </source>
</reference>
<dbReference type="Proteomes" id="UP000289326">
    <property type="component" value="Chromosome"/>
</dbReference>
<feature type="region of interest" description="Disordered" evidence="1">
    <location>
        <begin position="65"/>
        <end position="118"/>
    </location>
</feature>
<evidence type="ECO:0000256" key="1">
    <source>
        <dbReference type="SAM" id="MobiDB-lite"/>
    </source>
</evidence>
<gene>
    <name evidence="2" type="ORF">EG856_00750</name>
</gene>
<protein>
    <recommendedName>
        <fullName evidence="4">DUF31 domain-containing protein</fullName>
    </recommendedName>
</protein>